<keyword evidence="2" id="KW-1185">Reference proteome</keyword>
<dbReference type="OrthoDB" id="689185at2759"/>
<sequence length="172" mass="19253">MPSYIVFVLLSHDSQCESCDPQQQVGDHVLAADDIDYYMVFRAVCHNWRRALKDNNATDCTDNPTCFQPSKLAVLDRHDDDVLVLVNLETGRFLRKRMRIPLLRDRDYFFVGAASGGLVLLGESTYPYCVVVLNAFTGALAHFKASVLVGEAREVTVVATSPPPTTMTLFFF</sequence>
<evidence type="ECO:0008006" key="3">
    <source>
        <dbReference type="Google" id="ProtNLM"/>
    </source>
</evidence>
<evidence type="ECO:0000313" key="2">
    <source>
        <dbReference type="Proteomes" id="UP000604825"/>
    </source>
</evidence>
<accession>A0A811NZX6</accession>
<protein>
    <recommendedName>
        <fullName evidence="3">DUF295 domain-containing protein</fullName>
    </recommendedName>
</protein>
<reference evidence="1" key="1">
    <citation type="submission" date="2020-10" db="EMBL/GenBank/DDBJ databases">
        <authorList>
            <person name="Han B."/>
            <person name="Lu T."/>
            <person name="Zhao Q."/>
            <person name="Huang X."/>
            <person name="Zhao Y."/>
        </authorList>
    </citation>
    <scope>NUCLEOTIDE SEQUENCE</scope>
</reference>
<dbReference type="EMBL" id="CAJGYO010000006">
    <property type="protein sequence ID" value="CAD6234792.1"/>
    <property type="molecule type" value="Genomic_DNA"/>
</dbReference>
<dbReference type="PANTHER" id="PTHR33165">
    <property type="entry name" value="F-BOX DOMAIN CONTAINING PROTEIN-LIKE-RELATED"/>
    <property type="match status" value="1"/>
</dbReference>
<dbReference type="PANTHER" id="PTHR33165:SF30">
    <property type="entry name" value="DUF295 DOMAIN-CONTAINING PROTEIN"/>
    <property type="match status" value="1"/>
</dbReference>
<gene>
    <name evidence="1" type="ORF">NCGR_LOCUS23210</name>
</gene>
<organism evidence="1 2">
    <name type="scientific">Miscanthus lutarioriparius</name>
    <dbReference type="NCBI Taxonomy" id="422564"/>
    <lineage>
        <taxon>Eukaryota</taxon>
        <taxon>Viridiplantae</taxon>
        <taxon>Streptophyta</taxon>
        <taxon>Embryophyta</taxon>
        <taxon>Tracheophyta</taxon>
        <taxon>Spermatophyta</taxon>
        <taxon>Magnoliopsida</taxon>
        <taxon>Liliopsida</taxon>
        <taxon>Poales</taxon>
        <taxon>Poaceae</taxon>
        <taxon>PACMAD clade</taxon>
        <taxon>Panicoideae</taxon>
        <taxon>Andropogonodae</taxon>
        <taxon>Andropogoneae</taxon>
        <taxon>Saccharinae</taxon>
        <taxon>Miscanthus</taxon>
    </lineage>
</organism>
<evidence type="ECO:0000313" key="1">
    <source>
        <dbReference type="EMBL" id="CAD6234792.1"/>
    </source>
</evidence>
<name>A0A811NZX6_9POAL</name>
<dbReference type="AlphaFoldDB" id="A0A811NZX6"/>
<dbReference type="Proteomes" id="UP000604825">
    <property type="component" value="Unassembled WGS sequence"/>
</dbReference>
<proteinExistence type="predicted"/>
<comment type="caution">
    <text evidence="1">The sequence shown here is derived from an EMBL/GenBank/DDBJ whole genome shotgun (WGS) entry which is preliminary data.</text>
</comment>